<keyword evidence="1" id="KW-0677">Repeat</keyword>
<evidence type="ECO:0000313" key="3">
    <source>
        <dbReference type="EMBL" id="KAF2325410.1"/>
    </source>
</evidence>
<dbReference type="InterPro" id="IPR055414">
    <property type="entry name" value="LRR_R13L4/SHOC2-like"/>
</dbReference>
<protein>
    <recommendedName>
        <fullName evidence="2">Disease resistance R13L4/SHOC-2-like LRR domain-containing protein</fullName>
    </recommendedName>
</protein>
<evidence type="ECO:0000259" key="2">
    <source>
        <dbReference type="Pfam" id="PF23598"/>
    </source>
</evidence>
<accession>A0A6A6NJJ1</accession>
<dbReference type="EMBL" id="JAAGAX010000001">
    <property type="protein sequence ID" value="KAF2325410.1"/>
    <property type="molecule type" value="Genomic_DNA"/>
</dbReference>
<name>A0A6A6NJJ1_HEVBR</name>
<evidence type="ECO:0000256" key="1">
    <source>
        <dbReference type="ARBA" id="ARBA00022737"/>
    </source>
</evidence>
<comment type="caution">
    <text evidence="3">The sequence shown here is derived from an EMBL/GenBank/DDBJ whole genome shotgun (WGS) entry which is preliminary data.</text>
</comment>
<dbReference type="InterPro" id="IPR032675">
    <property type="entry name" value="LRR_dom_sf"/>
</dbReference>
<dbReference type="PANTHER" id="PTHR47186">
    <property type="entry name" value="LEUCINE-RICH REPEAT-CONTAINING PROTEIN 57"/>
    <property type="match status" value="1"/>
</dbReference>
<evidence type="ECO:0000313" key="4">
    <source>
        <dbReference type="Proteomes" id="UP000467840"/>
    </source>
</evidence>
<reference evidence="3 4" key="1">
    <citation type="journal article" date="2020" name="Mol. Plant">
        <title>The Chromosome-Based Rubber Tree Genome Provides New Insights into Spurge Genome Evolution and Rubber Biosynthesis.</title>
        <authorList>
            <person name="Liu J."/>
            <person name="Shi C."/>
            <person name="Shi C.C."/>
            <person name="Li W."/>
            <person name="Zhang Q.J."/>
            <person name="Zhang Y."/>
            <person name="Li K."/>
            <person name="Lu H.F."/>
            <person name="Shi C."/>
            <person name="Zhu S.T."/>
            <person name="Xiao Z.Y."/>
            <person name="Nan H."/>
            <person name="Yue Y."/>
            <person name="Zhu X.G."/>
            <person name="Wu Y."/>
            <person name="Hong X.N."/>
            <person name="Fan G.Y."/>
            <person name="Tong Y."/>
            <person name="Zhang D."/>
            <person name="Mao C.L."/>
            <person name="Liu Y.L."/>
            <person name="Hao S.J."/>
            <person name="Liu W.Q."/>
            <person name="Lv M.Q."/>
            <person name="Zhang H.B."/>
            <person name="Liu Y."/>
            <person name="Hu-Tang G.R."/>
            <person name="Wang J.P."/>
            <person name="Wang J.H."/>
            <person name="Sun Y.H."/>
            <person name="Ni S.B."/>
            <person name="Chen W.B."/>
            <person name="Zhang X.C."/>
            <person name="Jiao Y.N."/>
            <person name="Eichler E.E."/>
            <person name="Li G.H."/>
            <person name="Liu X."/>
            <person name="Gao L.Z."/>
        </authorList>
    </citation>
    <scope>NUCLEOTIDE SEQUENCE [LARGE SCALE GENOMIC DNA]</scope>
    <source>
        <strain evidence="4">cv. GT1</strain>
        <tissue evidence="3">Leaf</tissue>
    </source>
</reference>
<dbReference type="AlphaFoldDB" id="A0A6A6NJJ1"/>
<dbReference type="Pfam" id="PF23598">
    <property type="entry name" value="LRR_14"/>
    <property type="match status" value="1"/>
</dbReference>
<gene>
    <name evidence="3" type="ORF">GH714_027828</name>
</gene>
<sequence>MHSKSLRNSTKLRALLLMPSSEVVLDRHIGWFSSLRVLDFSLSKLDNISVEDFLVWICSLKRLAYLNLSGVSGIKELPSSIRKLRNLQLLILCGCSNLVRLNPYITTLKKLVVLDLGSCGLEYLPKGLGRLFYLQELSGFKISNQANKQSCRLHELREFYLRRYRHKTLPTWINPEQLSSLQYLCIENGDLTHIETRPQHVADSLYTWNIEGLCFKVLPSLKVDWKNLEQDMPLLRYAEVSGCFNLQNFPRSDDKLVVWRKNED</sequence>
<dbReference type="SUPFAM" id="SSF52058">
    <property type="entry name" value="L domain-like"/>
    <property type="match status" value="1"/>
</dbReference>
<keyword evidence="4" id="KW-1185">Reference proteome</keyword>
<dbReference type="Gene3D" id="3.80.10.10">
    <property type="entry name" value="Ribonuclease Inhibitor"/>
    <property type="match status" value="1"/>
</dbReference>
<organism evidence="3 4">
    <name type="scientific">Hevea brasiliensis</name>
    <name type="common">Para rubber tree</name>
    <name type="synonym">Siphonia brasiliensis</name>
    <dbReference type="NCBI Taxonomy" id="3981"/>
    <lineage>
        <taxon>Eukaryota</taxon>
        <taxon>Viridiplantae</taxon>
        <taxon>Streptophyta</taxon>
        <taxon>Embryophyta</taxon>
        <taxon>Tracheophyta</taxon>
        <taxon>Spermatophyta</taxon>
        <taxon>Magnoliopsida</taxon>
        <taxon>eudicotyledons</taxon>
        <taxon>Gunneridae</taxon>
        <taxon>Pentapetalae</taxon>
        <taxon>rosids</taxon>
        <taxon>fabids</taxon>
        <taxon>Malpighiales</taxon>
        <taxon>Euphorbiaceae</taxon>
        <taxon>Crotonoideae</taxon>
        <taxon>Micrandreae</taxon>
        <taxon>Hevea</taxon>
    </lineage>
</organism>
<dbReference type="Proteomes" id="UP000467840">
    <property type="component" value="Chromosome 5"/>
</dbReference>
<feature type="domain" description="Disease resistance R13L4/SHOC-2-like LRR" evidence="2">
    <location>
        <begin position="12"/>
        <end position="159"/>
    </location>
</feature>
<dbReference type="PANTHER" id="PTHR47186:SF45">
    <property type="entry name" value="DISEASE RESISTANCE RPP13-LIKE PROTEIN 1"/>
    <property type="match status" value="1"/>
</dbReference>
<proteinExistence type="predicted"/>